<dbReference type="NCBIfam" id="TIGR00451">
    <property type="entry name" value="unchar_dom_2"/>
    <property type="match status" value="1"/>
</dbReference>
<name>T1AFS9_9ZZZZ</name>
<dbReference type="InterPro" id="IPR015947">
    <property type="entry name" value="PUA-like_sf"/>
</dbReference>
<feature type="non-terminal residue" evidence="2">
    <location>
        <position position="96"/>
    </location>
</feature>
<dbReference type="SMART" id="SM00359">
    <property type="entry name" value="PUA"/>
    <property type="match status" value="1"/>
</dbReference>
<dbReference type="PROSITE" id="PS50890">
    <property type="entry name" value="PUA"/>
    <property type="match status" value="1"/>
</dbReference>
<dbReference type="SUPFAM" id="SSF88697">
    <property type="entry name" value="PUA domain-like"/>
    <property type="match status" value="1"/>
</dbReference>
<feature type="domain" description="PUA" evidence="1">
    <location>
        <begin position="16"/>
        <end position="85"/>
    </location>
</feature>
<dbReference type="InterPro" id="IPR036974">
    <property type="entry name" value="PUA_sf"/>
</dbReference>
<accession>T1AFS9</accession>
<comment type="caution">
    <text evidence="2">The sequence shown here is derived from an EMBL/GenBank/DDBJ whole genome shotgun (WGS) entry which is preliminary data.</text>
</comment>
<reference evidence="2" key="2">
    <citation type="journal article" date="2014" name="ISME J.">
        <title>Microbial stratification in low pH oxic and suboxic macroscopic growths along an acid mine drainage.</title>
        <authorList>
            <person name="Mendez-Garcia C."/>
            <person name="Mesa V."/>
            <person name="Sprenger R.R."/>
            <person name="Richter M."/>
            <person name="Diez M.S."/>
            <person name="Solano J."/>
            <person name="Bargiela R."/>
            <person name="Golyshina O.V."/>
            <person name="Manteca A."/>
            <person name="Ramos J.L."/>
            <person name="Gallego J.R."/>
            <person name="Llorente I."/>
            <person name="Martins Dos Santos V.A."/>
            <person name="Jensen O.N."/>
            <person name="Pelaez A.I."/>
            <person name="Sanchez J."/>
            <person name="Ferrer M."/>
        </authorList>
    </citation>
    <scope>NUCLEOTIDE SEQUENCE</scope>
</reference>
<dbReference type="InterPro" id="IPR002478">
    <property type="entry name" value="PUA"/>
</dbReference>
<organism evidence="2">
    <name type="scientific">mine drainage metagenome</name>
    <dbReference type="NCBI Taxonomy" id="410659"/>
    <lineage>
        <taxon>unclassified sequences</taxon>
        <taxon>metagenomes</taxon>
        <taxon>ecological metagenomes</taxon>
    </lineage>
</organism>
<dbReference type="EMBL" id="AUZY01006058">
    <property type="protein sequence ID" value="EQD55473.1"/>
    <property type="molecule type" value="Genomic_DNA"/>
</dbReference>
<dbReference type="AlphaFoldDB" id="T1AFS9"/>
<feature type="non-terminal residue" evidence="2">
    <location>
        <position position="1"/>
    </location>
</feature>
<reference evidence="2" key="1">
    <citation type="submission" date="2013-08" db="EMBL/GenBank/DDBJ databases">
        <authorList>
            <person name="Mendez C."/>
            <person name="Richter M."/>
            <person name="Ferrer M."/>
            <person name="Sanchez J."/>
        </authorList>
    </citation>
    <scope>NUCLEOTIDE SEQUENCE</scope>
</reference>
<evidence type="ECO:0000259" key="1">
    <source>
        <dbReference type="SMART" id="SM00359"/>
    </source>
</evidence>
<dbReference type="Pfam" id="PF01472">
    <property type="entry name" value="PUA"/>
    <property type="match status" value="1"/>
</dbReference>
<dbReference type="Gene3D" id="2.30.130.10">
    <property type="entry name" value="PUA domain"/>
    <property type="match status" value="1"/>
</dbReference>
<sequence length="96" mass="9965">QLTVRGAERIHPASTLEIEIAPEVRLSGDLFTPGVVAADPAIRVGDAVVLTQEGHVVAVGEAALPGRLMTEMARGLAVQVRHHAAVVESHATEGMG</sequence>
<evidence type="ECO:0000313" key="2">
    <source>
        <dbReference type="EMBL" id="EQD55473.1"/>
    </source>
</evidence>
<protein>
    <submittedName>
        <fullName evidence="2">PUA domain-containing protein</fullName>
    </submittedName>
</protein>
<dbReference type="InterPro" id="IPR004521">
    <property type="entry name" value="Uncharacterised_CHP00451"/>
</dbReference>
<proteinExistence type="predicted"/>
<gene>
    <name evidence="2" type="ORF">B1B_09209</name>
</gene>
<dbReference type="GO" id="GO:0003723">
    <property type="term" value="F:RNA binding"/>
    <property type="evidence" value="ECO:0007669"/>
    <property type="project" value="InterPro"/>
</dbReference>